<dbReference type="Pfam" id="PF04791">
    <property type="entry name" value="LMBR1"/>
    <property type="match status" value="1"/>
</dbReference>
<feature type="transmembrane region" description="Helical" evidence="5">
    <location>
        <begin position="68"/>
        <end position="97"/>
    </location>
</feature>
<feature type="transmembrane region" description="Helical" evidence="5">
    <location>
        <begin position="109"/>
        <end position="129"/>
    </location>
</feature>
<comment type="caution">
    <text evidence="6">The sequence shown here is derived from an EMBL/GenBank/DDBJ whole genome shotgun (WGS) entry which is preliminary data.</text>
</comment>
<dbReference type="EMBL" id="JBAMMX010000021">
    <property type="protein sequence ID" value="KAK6919614.1"/>
    <property type="molecule type" value="Genomic_DNA"/>
</dbReference>
<name>A0AAN8US62_9MAGN</name>
<evidence type="ECO:0000256" key="1">
    <source>
        <dbReference type="ARBA" id="ARBA00004141"/>
    </source>
</evidence>
<sequence>MINQAETAWALTILGYLAKLVLGILGLIASGAWVAHIVIYLLIDPPLSPFLNDAFIKLDDIWGLLGTVAFAFFCFYLLVAVIDGAMMFGLGLVFITIPPMKWEDTLMDSFLFNVGLILLCSISCIFAFLMHGYNVFQIVFVVLAGLTFVYYLAVGWRRKKPTGRF</sequence>
<dbReference type="InterPro" id="IPR006876">
    <property type="entry name" value="LMBR1-like_membr_prot"/>
</dbReference>
<evidence type="ECO:0000256" key="3">
    <source>
        <dbReference type="ARBA" id="ARBA00022989"/>
    </source>
</evidence>
<keyword evidence="7" id="KW-1185">Reference proteome</keyword>
<dbReference type="Proteomes" id="UP001370490">
    <property type="component" value="Unassembled WGS sequence"/>
</dbReference>
<organism evidence="6 7">
    <name type="scientific">Dillenia turbinata</name>
    <dbReference type="NCBI Taxonomy" id="194707"/>
    <lineage>
        <taxon>Eukaryota</taxon>
        <taxon>Viridiplantae</taxon>
        <taxon>Streptophyta</taxon>
        <taxon>Embryophyta</taxon>
        <taxon>Tracheophyta</taxon>
        <taxon>Spermatophyta</taxon>
        <taxon>Magnoliopsida</taxon>
        <taxon>eudicotyledons</taxon>
        <taxon>Gunneridae</taxon>
        <taxon>Pentapetalae</taxon>
        <taxon>Dilleniales</taxon>
        <taxon>Dilleniaceae</taxon>
        <taxon>Dillenia</taxon>
    </lineage>
</organism>
<reference evidence="6 7" key="1">
    <citation type="submission" date="2023-12" db="EMBL/GenBank/DDBJ databases">
        <title>A high-quality genome assembly for Dillenia turbinata (Dilleniales).</title>
        <authorList>
            <person name="Chanderbali A."/>
        </authorList>
    </citation>
    <scope>NUCLEOTIDE SEQUENCE [LARGE SCALE GENOMIC DNA]</scope>
    <source>
        <strain evidence="6">LSX21</strain>
        <tissue evidence="6">Leaf</tissue>
    </source>
</reference>
<evidence type="ECO:0000256" key="5">
    <source>
        <dbReference type="SAM" id="Phobius"/>
    </source>
</evidence>
<dbReference type="PANTHER" id="PTHR31652">
    <property type="entry name" value="LIMR FAMILY PROTEIN DDB_G0283707-RELATED"/>
    <property type="match status" value="1"/>
</dbReference>
<evidence type="ECO:0000256" key="4">
    <source>
        <dbReference type="ARBA" id="ARBA00023136"/>
    </source>
</evidence>
<gene>
    <name evidence="6" type="ORF">RJ641_015518</name>
</gene>
<feature type="transmembrane region" description="Helical" evidence="5">
    <location>
        <begin position="20"/>
        <end position="43"/>
    </location>
</feature>
<dbReference type="AlphaFoldDB" id="A0AAN8US62"/>
<dbReference type="GO" id="GO:0016020">
    <property type="term" value="C:membrane"/>
    <property type="evidence" value="ECO:0007669"/>
    <property type="project" value="UniProtKB-SubCell"/>
</dbReference>
<keyword evidence="4 5" id="KW-0472">Membrane</keyword>
<accession>A0AAN8US62</accession>
<dbReference type="PANTHER" id="PTHR31652:SF0">
    <property type="entry name" value="LIMR FAMILY PROTEIN DDB_G0283707-RELATED"/>
    <property type="match status" value="1"/>
</dbReference>
<evidence type="ECO:0000256" key="2">
    <source>
        <dbReference type="ARBA" id="ARBA00022692"/>
    </source>
</evidence>
<keyword evidence="2 5" id="KW-0812">Transmembrane</keyword>
<feature type="transmembrane region" description="Helical" evidence="5">
    <location>
        <begin position="135"/>
        <end position="154"/>
    </location>
</feature>
<keyword evidence="3 5" id="KW-1133">Transmembrane helix</keyword>
<comment type="subcellular location">
    <subcellularLocation>
        <location evidence="1">Membrane</location>
        <topology evidence="1">Multi-pass membrane protein</topology>
    </subcellularLocation>
</comment>
<evidence type="ECO:0000313" key="7">
    <source>
        <dbReference type="Proteomes" id="UP001370490"/>
    </source>
</evidence>
<evidence type="ECO:0000313" key="6">
    <source>
        <dbReference type="EMBL" id="KAK6919614.1"/>
    </source>
</evidence>
<protein>
    <submittedName>
        <fullName evidence="6">LMBR1-like membrane protein</fullName>
    </submittedName>
</protein>
<proteinExistence type="predicted"/>